<accession>L1JP94</accession>
<dbReference type="OrthoDB" id="434033at2759"/>
<dbReference type="AlphaFoldDB" id="L1JP94"/>
<evidence type="ECO:0000313" key="2">
    <source>
        <dbReference type="EMBL" id="EKX49878.1"/>
    </source>
</evidence>
<sequence length="91" mass="9900">MANQAVSFLCLFSLVSFAWSDERSDVVLDACGLPRNYWPVGHCFNDRTHHTCCLLGPEARKYADASGNPIGTAASKAFRAKHGADPSDKDL</sequence>
<evidence type="ECO:0000313" key="3">
    <source>
        <dbReference type="EnsemblProtists" id="EKX49878"/>
    </source>
</evidence>
<dbReference type="KEGG" id="gtt:GUITHDRAFT_151321"/>
<feature type="signal peptide" evidence="1">
    <location>
        <begin position="1"/>
        <end position="20"/>
    </location>
</feature>
<organism evidence="2">
    <name type="scientific">Guillardia theta (strain CCMP2712)</name>
    <name type="common">Cryptophyte</name>
    <dbReference type="NCBI Taxonomy" id="905079"/>
    <lineage>
        <taxon>Eukaryota</taxon>
        <taxon>Cryptophyceae</taxon>
        <taxon>Pyrenomonadales</taxon>
        <taxon>Geminigeraceae</taxon>
        <taxon>Guillardia</taxon>
    </lineage>
</organism>
<keyword evidence="4" id="KW-1185">Reference proteome</keyword>
<reference evidence="2 4" key="1">
    <citation type="journal article" date="2012" name="Nature">
        <title>Algal genomes reveal evolutionary mosaicism and the fate of nucleomorphs.</title>
        <authorList>
            <consortium name="DOE Joint Genome Institute"/>
            <person name="Curtis B.A."/>
            <person name="Tanifuji G."/>
            <person name="Burki F."/>
            <person name="Gruber A."/>
            <person name="Irimia M."/>
            <person name="Maruyama S."/>
            <person name="Arias M.C."/>
            <person name="Ball S.G."/>
            <person name="Gile G.H."/>
            <person name="Hirakawa Y."/>
            <person name="Hopkins J.F."/>
            <person name="Kuo A."/>
            <person name="Rensing S.A."/>
            <person name="Schmutz J."/>
            <person name="Symeonidi A."/>
            <person name="Elias M."/>
            <person name="Eveleigh R.J."/>
            <person name="Herman E.K."/>
            <person name="Klute M.J."/>
            <person name="Nakayama T."/>
            <person name="Obornik M."/>
            <person name="Reyes-Prieto A."/>
            <person name="Armbrust E.V."/>
            <person name="Aves S.J."/>
            <person name="Beiko R.G."/>
            <person name="Coutinho P."/>
            <person name="Dacks J.B."/>
            <person name="Durnford D.G."/>
            <person name="Fast N.M."/>
            <person name="Green B.R."/>
            <person name="Grisdale C.J."/>
            <person name="Hempel F."/>
            <person name="Henrissat B."/>
            <person name="Hoppner M.P."/>
            <person name="Ishida K."/>
            <person name="Kim E."/>
            <person name="Koreny L."/>
            <person name="Kroth P.G."/>
            <person name="Liu Y."/>
            <person name="Malik S.B."/>
            <person name="Maier U.G."/>
            <person name="McRose D."/>
            <person name="Mock T."/>
            <person name="Neilson J.A."/>
            <person name="Onodera N.T."/>
            <person name="Poole A.M."/>
            <person name="Pritham E.J."/>
            <person name="Richards T.A."/>
            <person name="Rocap G."/>
            <person name="Roy S.W."/>
            <person name="Sarai C."/>
            <person name="Schaack S."/>
            <person name="Shirato S."/>
            <person name="Slamovits C.H."/>
            <person name="Spencer D.F."/>
            <person name="Suzuki S."/>
            <person name="Worden A.Z."/>
            <person name="Zauner S."/>
            <person name="Barry K."/>
            <person name="Bell C."/>
            <person name="Bharti A.K."/>
            <person name="Crow J.A."/>
            <person name="Grimwood J."/>
            <person name="Kramer R."/>
            <person name="Lindquist E."/>
            <person name="Lucas S."/>
            <person name="Salamov A."/>
            <person name="McFadden G.I."/>
            <person name="Lane C.E."/>
            <person name="Keeling P.J."/>
            <person name="Gray M.W."/>
            <person name="Grigoriev I.V."/>
            <person name="Archibald J.M."/>
        </authorList>
    </citation>
    <scope>NUCLEOTIDE SEQUENCE</scope>
    <source>
        <strain evidence="2 4">CCMP2712</strain>
    </source>
</reference>
<evidence type="ECO:0000313" key="4">
    <source>
        <dbReference type="Proteomes" id="UP000011087"/>
    </source>
</evidence>
<dbReference type="HOGENOM" id="CLU_2433618_0_0_1"/>
<proteinExistence type="predicted"/>
<feature type="chain" id="PRO_5008771592" evidence="1">
    <location>
        <begin position="21"/>
        <end position="91"/>
    </location>
</feature>
<protein>
    <submittedName>
        <fullName evidence="2 3">Uncharacterized protein</fullName>
    </submittedName>
</protein>
<evidence type="ECO:0000256" key="1">
    <source>
        <dbReference type="SAM" id="SignalP"/>
    </source>
</evidence>
<dbReference type="RefSeq" id="XP_005836858.1">
    <property type="nucleotide sequence ID" value="XM_005836801.1"/>
</dbReference>
<dbReference type="EnsemblProtists" id="EKX49878">
    <property type="protein sequence ID" value="EKX49878"/>
    <property type="gene ID" value="GUITHDRAFT_151321"/>
</dbReference>
<reference evidence="4" key="2">
    <citation type="submission" date="2012-11" db="EMBL/GenBank/DDBJ databases">
        <authorList>
            <person name="Kuo A."/>
            <person name="Curtis B.A."/>
            <person name="Tanifuji G."/>
            <person name="Burki F."/>
            <person name="Gruber A."/>
            <person name="Irimia M."/>
            <person name="Maruyama S."/>
            <person name="Arias M.C."/>
            <person name="Ball S.G."/>
            <person name="Gile G.H."/>
            <person name="Hirakawa Y."/>
            <person name="Hopkins J.F."/>
            <person name="Rensing S.A."/>
            <person name="Schmutz J."/>
            <person name="Symeonidi A."/>
            <person name="Elias M."/>
            <person name="Eveleigh R.J."/>
            <person name="Herman E.K."/>
            <person name="Klute M.J."/>
            <person name="Nakayama T."/>
            <person name="Obornik M."/>
            <person name="Reyes-Prieto A."/>
            <person name="Armbrust E.V."/>
            <person name="Aves S.J."/>
            <person name="Beiko R.G."/>
            <person name="Coutinho P."/>
            <person name="Dacks J.B."/>
            <person name="Durnford D.G."/>
            <person name="Fast N.M."/>
            <person name="Green B.R."/>
            <person name="Grisdale C."/>
            <person name="Hempe F."/>
            <person name="Henrissat B."/>
            <person name="Hoppner M.P."/>
            <person name="Ishida K.-I."/>
            <person name="Kim E."/>
            <person name="Koreny L."/>
            <person name="Kroth P.G."/>
            <person name="Liu Y."/>
            <person name="Malik S.-B."/>
            <person name="Maier U.G."/>
            <person name="McRose D."/>
            <person name="Mock T."/>
            <person name="Neilson J.A."/>
            <person name="Onodera N.T."/>
            <person name="Poole A.M."/>
            <person name="Pritham E.J."/>
            <person name="Richards T.A."/>
            <person name="Rocap G."/>
            <person name="Roy S.W."/>
            <person name="Sarai C."/>
            <person name="Schaack S."/>
            <person name="Shirato S."/>
            <person name="Slamovits C.H."/>
            <person name="Spencer D.F."/>
            <person name="Suzuki S."/>
            <person name="Worden A.Z."/>
            <person name="Zauner S."/>
            <person name="Barry K."/>
            <person name="Bell C."/>
            <person name="Bharti A.K."/>
            <person name="Crow J.A."/>
            <person name="Grimwood J."/>
            <person name="Kramer R."/>
            <person name="Lindquist E."/>
            <person name="Lucas S."/>
            <person name="Salamov A."/>
            <person name="McFadden G.I."/>
            <person name="Lane C.E."/>
            <person name="Keeling P.J."/>
            <person name="Gray M.W."/>
            <person name="Grigoriev I.V."/>
            <person name="Archibald J.M."/>
        </authorList>
    </citation>
    <scope>NUCLEOTIDE SEQUENCE</scope>
    <source>
        <strain evidence="4">CCMP2712</strain>
    </source>
</reference>
<dbReference type="Proteomes" id="UP000011087">
    <property type="component" value="Unassembled WGS sequence"/>
</dbReference>
<reference evidence="3" key="3">
    <citation type="submission" date="2016-03" db="UniProtKB">
        <authorList>
            <consortium name="EnsemblProtists"/>
        </authorList>
    </citation>
    <scope>IDENTIFICATION</scope>
</reference>
<feature type="non-terminal residue" evidence="2">
    <location>
        <position position="1"/>
    </location>
</feature>
<keyword evidence="1" id="KW-0732">Signal</keyword>
<gene>
    <name evidence="2" type="ORF">GUITHDRAFT_151321</name>
</gene>
<dbReference type="EMBL" id="JH992980">
    <property type="protein sequence ID" value="EKX49878.1"/>
    <property type="molecule type" value="Genomic_DNA"/>
</dbReference>
<dbReference type="GeneID" id="17306561"/>
<name>L1JP94_GUITC</name>
<dbReference type="PaxDb" id="55529-EKX49878"/>